<protein>
    <submittedName>
        <fullName evidence="4">Adenosylmethionine-8-amino-7-oxononanoate aminotransferase</fullName>
    </submittedName>
</protein>
<dbReference type="SUPFAM" id="SSF53383">
    <property type="entry name" value="PLP-dependent transferases"/>
    <property type="match status" value="1"/>
</dbReference>
<evidence type="ECO:0000256" key="3">
    <source>
        <dbReference type="RuleBase" id="RU003560"/>
    </source>
</evidence>
<dbReference type="GO" id="GO:0008483">
    <property type="term" value="F:transaminase activity"/>
    <property type="evidence" value="ECO:0007669"/>
    <property type="project" value="UniProtKB-KW"/>
</dbReference>
<evidence type="ECO:0000313" key="5">
    <source>
        <dbReference type="Proteomes" id="UP000523007"/>
    </source>
</evidence>
<dbReference type="CDD" id="cd00610">
    <property type="entry name" value="OAT_like"/>
    <property type="match status" value="1"/>
</dbReference>
<accession>A0A7W7REL2</accession>
<dbReference type="InterPro" id="IPR015424">
    <property type="entry name" value="PyrdxlP-dep_Trfase"/>
</dbReference>
<dbReference type="RefSeq" id="WP_184575836.1">
    <property type="nucleotide sequence ID" value="NZ_JACHJT010000001.1"/>
</dbReference>
<gene>
    <name evidence="4" type="ORF">F4561_001370</name>
</gene>
<comment type="similarity">
    <text evidence="1 3">Belongs to the class-III pyridoxal-phosphate-dependent aminotransferase family.</text>
</comment>
<dbReference type="Gene3D" id="3.90.1150.10">
    <property type="entry name" value="Aspartate Aminotransferase, domain 1"/>
    <property type="match status" value="1"/>
</dbReference>
<dbReference type="PANTHER" id="PTHR43094">
    <property type="entry name" value="AMINOTRANSFERASE"/>
    <property type="match status" value="1"/>
</dbReference>
<dbReference type="PANTHER" id="PTHR43094:SF1">
    <property type="entry name" value="AMINOTRANSFERASE CLASS-III"/>
    <property type="match status" value="1"/>
</dbReference>
<evidence type="ECO:0000313" key="4">
    <source>
        <dbReference type="EMBL" id="MBB4930550.1"/>
    </source>
</evidence>
<dbReference type="Pfam" id="PF00202">
    <property type="entry name" value="Aminotran_3"/>
    <property type="match status" value="1"/>
</dbReference>
<organism evidence="4 5">
    <name type="scientific">Lipingzhangella halophila</name>
    <dbReference type="NCBI Taxonomy" id="1783352"/>
    <lineage>
        <taxon>Bacteria</taxon>
        <taxon>Bacillati</taxon>
        <taxon>Actinomycetota</taxon>
        <taxon>Actinomycetes</taxon>
        <taxon>Streptosporangiales</taxon>
        <taxon>Nocardiopsidaceae</taxon>
        <taxon>Lipingzhangella</taxon>
    </lineage>
</organism>
<keyword evidence="5" id="KW-1185">Reference proteome</keyword>
<dbReference type="InterPro" id="IPR015422">
    <property type="entry name" value="PyrdxlP-dep_Trfase_small"/>
</dbReference>
<dbReference type="PIRSF" id="PIRSF000521">
    <property type="entry name" value="Transaminase_4ab_Lys_Orn"/>
    <property type="match status" value="1"/>
</dbReference>
<evidence type="ECO:0000256" key="2">
    <source>
        <dbReference type="ARBA" id="ARBA00022898"/>
    </source>
</evidence>
<comment type="caution">
    <text evidence="4">The sequence shown here is derived from an EMBL/GenBank/DDBJ whole genome shotgun (WGS) entry which is preliminary data.</text>
</comment>
<dbReference type="AlphaFoldDB" id="A0A7W7REL2"/>
<dbReference type="EMBL" id="JACHJT010000001">
    <property type="protein sequence ID" value="MBB4930550.1"/>
    <property type="molecule type" value="Genomic_DNA"/>
</dbReference>
<dbReference type="Proteomes" id="UP000523007">
    <property type="component" value="Unassembled WGS sequence"/>
</dbReference>
<keyword evidence="4" id="KW-0808">Transferase</keyword>
<sequence length="424" mass="45380">MHTSATESGPTRLWHPFANMAEVKQRQFLVDRAEGAWIYDREGGRYLDATAALWYCNVGHGRAEIADAVAAQLRRLDAYFVFNDFTNEPAERLAHRLSELAPMPDARIFLTSGGGDSIDTAVKLARRYWIRQGSPERVHILSRRHSYHGTHGLGTSIGGIDPNREGYGPLIEGTSRVAHDDIDDLRTTIDRIGADKIAAFFCEPVIGAGGVRPPQPGYLEAAAEICAEHGILFVADAVICGFGRLGGWFGVERWNLTPDMITFAKGVTSGYVPLGGVAVAGWLAEPFWEGDGGSLPHGQTYSGHPTAAASALANLDILERENLLARADALERPLYDALRTLHEHPAVGDVRGGVGLLGAVELAPEVLGADTTAPARVARAARERGVIVRPLATALAVSPPLTVTEDEIALIPKAVAEALDAVVG</sequence>
<dbReference type="Gene3D" id="3.40.640.10">
    <property type="entry name" value="Type I PLP-dependent aspartate aminotransferase-like (Major domain)"/>
    <property type="match status" value="1"/>
</dbReference>
<dbReference type="GO" id="GO:0030170">
    <property type="term" value="F:pyridoxal phosphate binding"/>
    <property type="evidence" value="ECO:0007669"/>
    <property type="project" value="InterPro"/>
</dbReference>
<dbReference type="InterPro" id="IPR015421">
    <property type="entry name" value="PyrdxlP-dep_Trfase_major"/>
</dbReference>
<evidence type="ECO:0000256" key="1">
    <source>
        <dbReference type="ARBA" id="ARBA00008954"/>
    </source>
</evidence>
<keyword evidence="2 3" id="KW-0663">Pyridoxal phosphate</keyword>
<name>A0A7W7REL2_9ACTN</name>
<proteinExistence type="inferred from homology"/>
<keyword evidence="4" id="KW-0032">Aminotransferase</keyword>
<dbReference type="InterPro" id="IPR005814">
    <property type="entry name" value="Aminotrans_3"/>
</dbReference>
<reference evidence="4 5" key="1">
    <citation type="submission" date="2020-08" db="EMBL/GenBank/DDBJ databases">
        <title>Sequencing the genomes of 1000 actinobacteria strains.</title>
        <authorList>
            <person name="Klenk H.-P."/>
        </authorList>
    </citation>
    <scope>NUCLEOTIDE SEQUENCE [LARGE SCALE GENOMIC DNA]</scope>
    <source>
        <strain evidence="4 5">DSM 102030</strain>
    </source>
</reference>